<keyword evidence="4 6" id="KW-0418">Kinase</keyword>
<evidence type="ECO:0000313" key="8">
    <source>
        <dbReference type="WBParaSite" id="Gr19_v10_g11838.t1"/>
    </source>
</evidence>
<dbReference type="GO" id="GO:0032958">
    <property type="term" value="P:inositol phosphate biosynthetic process"/>
    <property type="evidence" value="ECO:0007669"/>
    <property type="project" value="TreeGrafter"/>
</dbReference>
<organism evidence="7 8">
    <name type="scientific">Globodera rostochiensis</name>
    <name type="common">Golden nematode worm</name>
    <name type="synonym">Heterodera rostochiensis</name>
    <dbReference type="NCBI Taxonomy" id="31243"/>
    <lineage>
        <taxon>Eukaryota</taxon>
        <taxon>Metazoa</taxon>
        <taxon>Ecdysozoa</taxon>
        <taxon>Nematoda</taxon>
        <taxon>Chromadorea</taxon>
        <taxon>Rhabditida</taxon>
        <taxon>Tylenchina</taxon>
        <taxon>Tylenchomorpha</taxon>
        <taxon>Tylenchoidea</taxon>
        <taxon>Heteroderidae</taxon>
        <taxon>Heteroderinae</taxon>
        <taxon>Globodera</taxon>
    </lineage>
</organism>
<evidence type="ECO:0000256" key="1">
    <source>
        <dbReference type="ARBA" id="ARBA00012023"/>
    </source>
</evidence>
<evidence type="ECO:0000313" key="7">
    <source>
        <dbReference type="Proteomes" id="UP000887572"/>
    </source>
</evidence>
<evidence type="ECO:0000256" key="3">
    <source>
        <dbReference type="ARBA" id="ARBA00022741"/>
    </source>
</evidence>
<accession>A0A914GVY5</accession>
<dbReference type="Proteomes" id="UP000887572">
    <property type="component" value="Unplaced"/>
</dbReference>
<evidence type="ECO:0000256" key="5">
    <source>
        <dbReference type="ARBA" id="ARBA00022840"/>
    </source>
</evidence>
<dbReference type="PANTHER" id="PTHR14456">
    <property type="entry name" value="INOSITOL POLYPHOSPHATE KINASE 1"/>
    <property type="match status" value="1"/>
</dbReference>
<sequence length="493" mass="55374">MKKKSERLLDVETVNPSEYRSFCFRGEGCCNLVISAKRRLDGIRIVWRLAKKRNSAIISPKPKCRMINAFLELFISSFLRSSYLIKAGLVKIAVSDLHHLAKIPALPHNMKLEQFSDLLDNNKHPAQSSRFLLPKQQQSHAIANGICADDDDCAFVCALQMPDATRIPRPIAFVYGPTITLELKPKQGFLQSHPGIDIDYCNNCILQIEKCHNSEFRAMYDFCPLALYSGVRSRMHAALWSLLREPHRNLRLFVDGNVVHEDGSAFVKDELLSELLFPDSCGAANMDTFVSAICCILAGVADEQREKFRLAEGSVLHDLLTAQLMDTVGMVRAYKLYTGLPISVQHELRKKANLLNRPAGPAFLDFLDKDDPRSLVERYLLAATIKDCSLMISIRLVEELGITDEMVVAVGDAGYIRVAGLDARPLYFAYSVRIVDLDPKSAKNLENSYNRLMKGIRLIHAHPHIRPRCDSNAGTISQDKLIDRQTQRAAADH</sequence>
<dbReference type="GO" id="GO:0005634">
    <property type="term" value="C:nucleus"/>
    <property type="evidence" value="ECO:0007669"/>
    <property type="project" value="TreeGrafter"/>
</dbReference>
<dbReference type="GO" id="GO:0005524">
    <property type="term" value="F:ATP binding"/>
    <property type="evidence" value="ECO:0007669"/>
    <property type="project" value="UniProtKB-KW"/>
</dbReference>
<keyword evidence="5 6" id="KW-0067">ATP-binding</keyword>
<dbReference type="WBParaSite" id="Gr19_v10_g11838.t1">
    <property type="protein sequence ID" value="Gr19_v10_g11838.t1"/>
    <property type="gene ID" value="Gr19_v10_g11838"/>
</dbReference>
<protein>
    <recommendedName>
        <fullName evidence="1 6">Inositol-pentakisphosphate 2-kinase</fullName>
        <ecNumber evidence="1 6">2.7.1.158</ecNumber>
    </recommendedName>
</protein>
<proteinExistence type="predicted"/>
<reference evidence="8" key="1">
    <citation type="submission" date="2022-11" db="UniProtKB">
        <authorList>
            <consortium name="WormBaseParasite"/>
        </authorList>
    </citation>
    <scope>IDENTIFICATION</scope>
</reference>
<dbReference type="GO" id="GO:0035299">
    <property type="term" value="F:inositol-1,3,4,5,6-pentakisphosphate 2-kinase activity"/>
    <property type="evidence" value="ECO:0007669"/>
    <property type="project" value="UniProtKB-EC"/>
</dbReference>
<name>A0A914GVY5_GLORO</name>
<dbReference type="EC" id="2.7.1.158" evidence="1 6"/>
<comment type="domain">
    <text evidence="6">The EXKPK motif is conserved in inositol-pentakisphosphate 2-kinases of both family 1 and 2.</text>
</comment>
<keyword evidence="7" id="KW-1185">Reference proteome</keyword>
<comment type="function">
    <text evidence="6">Phosphorylates Ins(1,3,4,5,6)P5 at position 2 to form Ins(1,2,3,4,5,6)P6 (InsP6 or phytate).</text>
</comment>
<dbReference type="AlphaFoldDB" id="A0A914GVY5"/>
<keyword evidence="2 6" id="KW-0808">Transferase</keyword>
<keyword evidence="3 6" id="KW-0547">Nucleotide-binding</keyword>
<evidence type="ECO:0000256" key="6">
    <source>
        <dbReference type="RuleBase" id="RU364126"/>
    </source>
</evidence>
<dbReference type="InterPro" id="IPR009286">
    <property type="entry name" value="Ins_P5_2-kin"/>
</dbReference>
<evidence type="ECO:0000256" key="2">
    <source>
        <dbReference type="ARBA" id="ARBA00022679"/>
    </source>
</evidence>
<evidence type="ECO:0000256" key="4">
    <source>
        <dbReference type="ARBA" id="ARBA00022777"/>
    </source>
</evidence>
<dbReference type="Pfam" id="PF06090">
    <property type="entry name" value="Ins_P5_2-kin"/>
    <property type="match status" value="1"/>
</dbReference>
<comment type="catalytic activity">
    <reaction evidence="6">
        <text>1D-myo-inositol 1,3,4,5,6-pentakisphosphate + ATP = 1D-myo-inositol hexakisphosphate + ADP + H(+)</text>
        <dbReference type="Rhea" id="RHEA:20313"/>
        <dbReference type="ChEBI" id="CHEBI:15378"/>
        <dbReference type="ChEBI" id="CHEBI:30616"/>
        <dbReference type="ChEBI" id="CHEBI:57733"/>
        <dbReference type="ChEBI" id="CHEBI:58130"/>
        <dbReference type="ChEBI" id="CHEBI:456216"/>
        <dbReference type="EC" id="2.7.1.158"/>
    </reaction>
</comment>
<dbReference type="PANTHER" id="PTHR14456:SF2">
    <property type="entry name" value="INOSITOL-PENTAKISPHOSPHATE 2-KINASE"/>
    <property type="match status" value="1"/>
</dbReference>